<dbReference type="Proteomes" id="UP000295367">
    <property type="component" value="Unassembled WGS sequence"/>
</dbReference>
<evidence type="ECO:0000313" key="2">
    <source>
        <dbReference type="Proteomes" id="UP000295367"/>
    </source>
</evidence>
<accession>A0A4R3XUT5</accession>
<comment type="caution">
    <text evidence="1">The sequence shown here is derived from an EMBL/GenBank/DDBJ whole genome shotgun (WGS) entry which is preliminary data.</text>
</comment>
<dbReference type="EMBL" id="SMCO01000019">
    <property type="protein sequence ID" value="TCV82722.1"/>
    <property type="molecule type" value="Genomic_DNA"/>
</dbReference>
<gene>
    <name evidence="1" type="ORF">EDC63_11939</name>
</gene>
<organism evidence="1 2">
    <name type="scientific">Sulfurirhabdus autotrophica</name>
    <dbReference type="NCBI Taxonomy" id="1706046"/>
    <lineage>
        <taxon>Bacteria</taxon>
        <taxon>Pseudomonadati</taxon>
        <taxon>Pseudomonadota</taxon>
        <taxon>Betaproteobacteria</taxon>
        <taxon>Nitrosomonadales</taxon>
        <taxon>Sulfuricellaceae</taxon>
        <taxon>Sulfurirhabdus</taxon>
    </lineage>
</organism>
<evidence type="ECO:0000313" key="1">
    <source>
        <dbReference type="EMBL" id="TCV82722.1"/>
    </source>
</evidence>
<reference evidence="1 2" key="1">
    <citation type="submission" date="2019-03" db="EMBL/GenBank/DDBJ databases">
        <title>Genomic Encyclopedia of Type Strains, Phase IV (KMG-IV): sequencing the most valuable type-strain genomes for metagenomic binning, comparative biology and taxonomic classification.</title>
        <authorList>
            <person name="Goeker M."/>
        </authorList>
    </citation>
    <scope>NUCLEOTIDE SEQUENCE [LARGE SCALE GENOMIC DNA]</scope>
    <source>
        <strain evidence="1 2">DSM 100309</strain>
    </source>
</reference>
<sequence length="91" mass="10318">MFYQNQLESPLAVDLWTMRQRSNALQRFDHNPTTTNPLLAVDNTPAALLPPRTGLTSDIYFNAEKLTALENFGLLRIGKRYKSVSCCQTND</sequence>
<dbReference type="RefSeq" id="WP_124944916.1">
    <property type="nucleotide sequence ID" value="NZ_BHVT01000004.1"/>
</dbReference>
<dbReference type="AlphaFoldDB" id="A0A4R3XUT5"/>
<keyword evidence="2" id="KW-1185">Reference proteome</keyword>
<protein>
    <submittedName>
        <fullName evidence="1">Uncharacterized protein</fullName>
    </submittedName>
</protein>
<name>A0A4R3XUT5_9PROT</name>
<proteinExistence type="predicted"/>